<comment type="caution">
    <text evidence="1">The sequence shown here is derived from an EMBL/GenBank/DDBJ whole genome shotgun (WGS) entry which is preliminary data.</text>
</comment>
<evidence type="ECO:0000313" key="2">
    <source>
        <dbReference type="Proteomes" id="UP000245119"/>
    </source>
</evidence>
<reference evidence="1 2" key="1">
    <citation type="submission" date="2018-04" db="EMBL/GenBank/DDBJ databases">
        <title>The genome of golden apple snail Pomacea canaliculata provides insight into stress tolerance and invasive adaptation.</title>
        <authorList>
            <person name="Liu C."/>
            <person name="Liu B."/>
            <person name="Ren Y."/>
            <person name="Zhang Y."/>
            <person name="Wang H."/>
            <person name="Li S."/>
            <person name="Jiang F."/>
            <person name="Yin L."/>
            <person name="Zhang G."/>
            <person name="Qian W."/>
            <person name="Fan W."/>
        </authorList>
    </citation>
    <scope>NUCLEOTIDE SEQUENCE [LARGE SCALE GENOMIC DNA]</scope>
    <source>
        <strain evidence="1">SZHN2017</strain>
        <tissue evidence="1">Muscle</tissue>
    </source>
</reference>
<sequence>MNHLFTSGTVPNGVCAGGRWCRLIRYVSSPSYVVDLTCHWGPQSSLHAAPGLSPGAGRAVYAGEDGETRRDSHFNPETTASTGWLAPQIEYQRLSAWGPVCVQGAFDYFV</sequence>
<protein>
    <submittedName>
        <fullName evidence="1">Uncharacterized protein</fullName>
    </submittedName>
</protein>
<accession>A0A2T7PAF7</accession>
<gene>
    <name evidence="1" type="ORF">C0Q70_09657</name>
</gene>
<proteinExistence type="predicted"/>
<name>A0A2T7PAF7_POMCA</name>
<evidence type="ECO:0000313" key="1">
    <source>
        <dbReference type="EMBL" id="PVD30391.1"/>
    </source>
</evidence>
<dbReference type="AlphaFoldDB" id="A0A2T7PAF7"/>
<dbReference type="EMBL" id="PZQS01000005">
    <property type="protein sequence ID" value="PVD30391.1"/>
    <property type="molecule type" value="Genomic_DNA"/>
</dbReference>
<organism evidence="1 2">
    <name type="scientific">Pomacea canaliculata</name>
    <name type="common">Golden apple snail</name>
    <dbReference type="NCBI Taxonomy" id="400727"/>
    <lineage>
        <taxon>Eukaryota</taxon>
        <taxon>Metazoa</taxon>
        <taxon>Spiralia</taxon>
        <taxon>Lophotrochozoa</taxon>
        <taxon>Mollusca</taxon>
        <taxon>Gastropoda</taxon>
        <taxon>Caenogastropoda</taxon>
        <taxon>Architaenioglossa</taxon>
        <taxon>Ampullarioidea</taxon>
        <taxon>Ampullariidae</taxon>
        <taxon>Pomacea</taxon>
    </lineage>
</organism>
<dbReference type="Proteomes" id="UP000245119">
    <property type="component" value="Linkage Group LG5"/>
</dbReference>
<keyword evidence="2" id="KW-1185">Reference proteome</keyword>